<comment type="catalytic activity">
    <reaction evidence="14 15">
        <text>FMN + ATP + H(+) = FAD + diphosphate</text>
        <dbReference type="Rhea" id="RHEA:17237"/>
        <dbReference type="ChEBI" id="CHEBI:15378"/>
        <dbReference type="ChEBI" id="CHEBI:30616"/>
        <dbReference type="ChEBI" id="CHEBI:33019"/>
        <dbReference type="ChEBI" id="CHEBI:57692"/>
        <dbReference type="ChEBI" id="CHEBI:58210"/>
        <dbReference type="EC" id="2.7.7.2"/>
    </reaction>
</comment>
<dbReference type="SUPFAM" id="SSF52374">
    <property type="entry name" value="Nucleotidylyl transferase"/>
    <property type="match status" value="1"/>
</dbReference>
<dbReference type="FunFam" id="2.40.30.30:FF:000003">
    <property type="entry name" value="Riboflavin biosynthesis protein"/>
    <property type="match status" value="1"/>
</dbReference>
<evidence type="ECO:0000256" key="10">
    <source>
        <dbReference type="ARBA" id="ARBA00022827"/>
    </source>
</evidence>
<dbReference type="PANTHER" id="PTHR22749">
    <property type="entry name" value="RIBOFLAVIN KINASE/FMN ADENYLYLTRANSFERASE"/>
    <property type="match status" value="1"/>
</dbReference>
<dbReference type="OrthoDB" id="9803667at2"/>
<dbReference type="GO" id="GO:0009398">
    <property type="term" value="P:FMN biosynthetic process"/>
    <property type="evidence" value="ECO:0007669"/>
    <property type="project" value="UniProtKB-UniRule"/>
</dbReference>
<dbReference type="Pfam" id="PF06574">
    <property type="entry name" value="FAD_syn"/>
    <property type="match status" value="1"/>
</dbReference>
<feature type="domain" description="Riboflavin kinase" evidence="16">
    <location>
        <begin position="183"/>
        <end position="306"/>
    </location>
</feature>
<evidence type="ECO:0000313" key="17">
    <source>
        <dbReference type="EMBL" id="AFM26653.1"/>
    </source>
</evidence>
<dbReference type="PANTHER" id="PTHR22749:SF6">
    <property type="entry name" value="RIBOFLAVIN KINASE"/>
    <property type="match status" value="1"/>
</dbReference>
<keyword evidence="4 15" id="KW-0285">Flavoprotein</keyword>
<dbReference type="KEGG" id="dti:Desti_4013"/>
<dbReference type="InterPro" id="IPR014729">
    <property type="entry name" value="Rossmann-like_a/b/a_fold"/>
</dbReference>
<evidence type="ECO:0000256" key="11">
    <source>
        <dbReference type="ARBA" id="ARBA00022840"/>
    </source>
</evidence>
<organism evidence="17 18">
    <name type="scientific">Desulfomonile tiedjei (strain ATCC 49306 / DSM 6799 / DCB-1)</name>
    <dbReference type="NCBI Taxonomy" id="706587"/>
    <lineage>
        <taxon>Bacteria</taxon>
        <taxon>Pseudomonadati</taxon>
        <taxon>Thermodesulfobacteriota</taxon>
        <taxon>Desulfomonilia</taxon>
        <taxon>Desulfomonilales</taxon>
        <taxon>Desulfomonilaceae</taxon>
        <taxon>Desulfomonile</taxon>
    </lineage>
</organism>
<dbReference type="STRING" id="706587.Desti_4013"/>
<name>I4CAR2_DESTA</name>
<dbReference type="NCBIfam" id="NF004162">
    <property type="entry name" value="PRK05627.1-5"/>
    <property type="match status" value="1"/>
</dbReference>
<dbReference type="CDD" id="cd02064">
    <property type="entry name" value="FAD_synthetase_N"/>
    <property type="match status" value="1"/>
</dbReference>
<evidence type="ECO:0000256" key="15">
    <source>
        <dbReference type="PIRNR" id="PIRNR004491"/>
    </source>
</evidence>
<dbReference type="AlphaFoldDB" id="I4CAR2"/>
<dbReference type="HOGENOM" id="CLU_048437_0_2_7"/>
<keyword evidence="18" id="KW-1185">Reference proteome</keyword>
<dbReference type="GO" id="GO:0003919">
    <property type="term" value="F:FMN adenylyltransferase activity"/>
    <property type="evidence" value="ECO:0007669"/>
    <property type="project" value="UniProtKB-UniRule"/>
</dbReference>
<dbReference type="InterPro" id="IPR015864">
    <property type="entry name" value="FAD_synthase"/>
</dbReference>
<evidence type="ECO:0000313" key="18">
    <source>
        <dbReference type="Proteomes" id="UP000006055"/>
    </source>
</evidence>
<evidence type="ECO:0000256" key="3">
    <source>
        <dbReference type="ARBA" id="ARBA00005201"/>
    </source>
</evidence>
<accession>I4CAR2</accession>
<dbReference type="Proteomes" id="UP000006055">
    <property type="component" value="Chromosome"/>
</dbReference>
<dbReference type="UniPathway" id="UPA00276">
    <property type="reaction ID" value="UER00406"/>
</dbReference>
<dbReference type="InterPro" id="IPR002606">
    <property type="entry name" value="Riboflavin_kinase_bac"/>
</dbReference>
<keyword evidence="10 15" id="KW-0274">FAD</keyword>
<dbReference type="Gene3D" id="2.40.30.30">
    <property type="entry name" value="Riboflavin kinase-like"/>
    <property type="match status" value="1"/>
</dbReference>
<dbReference type="GO" id="GO:0006747">
    <property type="term" value="P:FAD biosynthetic process"/>
    <property type="evidence" value="ECO:0007669"/>
    <property type="project" value="UniProtKB-UniRule"/>
</dbReference>
<dbReference type="NCBIfam" id="TIGR00083">
    <property type="entry name" value="ribF"/>
    <property type="match status" value="1"/>
</dbReference>
<evidence type="ECO:0000256" key="12">
    <source>
        <dbReference type="ARBA" id="ARBA00023268"/>
    </source>
</evidence>
<comment type="pathway">
    <text evidence="3 15">Cofactor biosynthesis; FMN biosynthesis; FMN from riboflavin (ATP route): step 1/1.</text>
</comment>
<dbReference type="NCBIfam" id="NF004160">
    <property type="entry name" value="PRK05627.1-3"/>
    <property type="match status" value="1"/>
</dbReference>
<evidence type="ECO:0000256" key="9">
    <source>
        <dbReference type="ARBA" id="ARBA00022777"/>
    </source>
</evidence>
<dbReference type="EC" id="2.7.7.2" evidence="15"/>
<evidence type="ECO:0000256" key="13">
    <source>
        <dbReference type="ARBA" id="ARBA00047880"/>
    </source>
</evidence>
<comment type="similarity">
    <text evidence="15">Belongs to the ribF family.</text>
</comment>
<dbReference type="InterPro" id="IPR023468">
    <property type="entry name" value="Riboflavin_kinase"/>
</dbReference>
<dbReference type="RefSeq" id="WP_014811779.1">
    <property type="nucleotide sequence ID" value="NC_018025.1"/>
</dbReference>
<comment type="function">
    <text evidence="1">Catalyzes the phosphorylation of riboflavin to FMN followed by the adenylation of FMN to FAD.</text>
</comment>
<proteinExistence type="inferred from homology"/>
<evidence type="ECO:0000256" key="8">
    <source>
        <dbReference type="ARBA" id="ARBA00022741"/>
    </source>
</evidence>
<keyword evidence="8 15" id="KW-0547">Nucleotide-binding</keyword>
<dbReference type="GO" id="GO:0005524">
    <property type="term" value="F:ATP binding"/>
    <property type="evidence" value="ECO:0007669"/>
    <property type="project" value="UniProtKB-UniRule"/>
</dbReference>
<evidence type="ECO:0000256" key="5">
    <source>
        <dbReference type="ARBA" id="ARBA00022643"/>
    </source>
</evidence>
<keyword evidence="9 15" id="KW-0418">Kinase</keyword>
<keyword evidence="7 15" id="KW-0548">Nucleotidyltransferase</keyword>
<dbReference type="PIRSF" id="PIRSF004491">
    <property type="entry name" value="FAD_Synth"/>
    <property type="match status" value="1"/>
</dbReference>
<dbReference type="InterPro" id="IPR015865">
    <property type="entry name" value="Riboflavin_kinase_bac/euk"/>
</dbReference>
<dbReference type="InterPro" id="IPR023465">
    <property type="entry name" value="Riboflavin_kinase_dom_sf"/>
</dbReference>
<comment type="catalytic activity">
    <reaction evidence="13 15">
        <text>riboflavin + ATP = FMN + ADP + H(+)</text>
        <dbReference type="Rhea" id="RHEA:14357"/>
        <dbReference type="ChEBI" id="CHEBI:15378"/>
        <dbReference type="ChEBI" id="CHEBI:30616"/>
        <dbReference type="ChEBI" id="CHEBI:57986"/>
        <dbReference type="ChEBI" id="CHEBI:58210"/>
        <dbReference type="ChEBI" id="CHEBI:456216"/>
        <dbReference type="EC" id="2.7.1.26"/>
    </reaction>
</comment>
<evidence type="ECO:0000256" key="1">
    <source>
        <dbReference type="ARBA" id="ARBA00002121"/>
    </source>
</evidence>
<dbReference type="EMBL" id="CP003360">
    <property type="protein sequence ID" value="AFM26653.1"/>
    <property type="molecule type" value="Genomic_DNA"/>
</dbReference>
<comment type="pathway">
    <text evidence="2 15">Cofactor biosynthesis; FAD biosynthesis; FAD from FMN: step 1/1.</text>
</comment>
<sequence>MEIIRVREKIYQHFNAPSVALGNFDGVHLGHQEILRKTVESAHRKGRDAVVYTFDPHPRLVLKKVPDIPRITTPRERADILEHMGIDVLVLAEFTEDFAKQSPEDFVQNVLVEELGVKHLFIGTNYRFGKGRAGTPHILKDMAPELGFAVHVIPPVTANGVVVSSSRIREHLMNGEIREANELLGREFIIEGRVIHGHHRGKGLGFPTANIKPEVKLHPPEGVYAVYCRVGEEMYKAVMNIGYNPTFKDRRVSYEVHILDFDRNIYGQVIRVYLVERLRAEMTFASVDELREQIRRDVETSRRITTSSPIIP</sequence>
<keyword evidence="5 15" id="KW-0288">FMN</keyword>
<evidence type="ECO:0000256" key="6">
    <source>
        <dbReference type="ARBA" id="ARBA00022679"/>
    </source>
</evidence>
<keyword evidence="6 15" id="KW-0808">Transferase</keyword>
<dbReference type="GO" id="GO:0008531">
    <property type="term" value="F:riboflavin kinase activity"/>
    <property type="evidence" value="ECO:0007669"/>
    <property type="project" value="UniProtKB-UniRule"/>
</dbReference>
<reference evidence="18" key="1">
    <citation type="submission" date="2012-06" db="EMBL/GenBank/DDBJ databases">
        <title>Complete sequence of chromosome of Desulfomonile tiedjei DSM 6799.</title>
        <authorList>
            <person name="Lucas S."/>
            <person name="Copeland A."/>
            <person name="Lapidus A."/>
            <person name="Glavina del Rio T."/>
            <person name="Dalin E."/>
            <person name="Tice H."/>
            <person name="Bruce D."/>
            <person name="Goodwin L."/>
            <person name="Pitluck S."/>
            <person name="Peters L."/>
            <person name="Ovchinnikova G."/>
            <person name="Zeytun A."/>
            <person name="Lu M."/>
            <person name="Kyrpides N."/>
            <person name="Mavromatis K."/>
            <person name="Ivanova N."/>
            <person name="Brettin T."/>
            <person name="Detter J.C."/>
            <person name="Han C."/>
            <person name="Larimer F."/>
            <person name="Land M."/>
            <person name="Hauser L."/>
            <person name="Markowitz V."/>
            <person name="Cheng J.-F."/>
            <person name="Hugenholtz P."/>
            <person name="Woyke T."/>
            <person name="Wu D."/>
            <person name="Spring S."/>
            <person name="Schroeder M."/>
            <person name="Brambilla E."/>
            <person name="Klenk H.-P."/>
            <person name="Eisen J.A."/>
        </authorList>
    </citation>
    <scope>NUCLEOTIDE SEQUENCE [LARGE SCALE GENOMIC DNA]</scope>
    <source>
        <strain evidence="18">ATCC 49306 / DSM 6799 / DCB-1</strain>
    </source>
</reference>
<evidence type="ECO:0000259" key="16">
    <source>
        <dbReference type="SMART" id="SM00904"/>
    </source>
</evidence>
<evidence type="ECO:0000256" key="7">
    <source>
        <dbReference type="ARBA" id="ARBA00022695"/>
    </source>
</evidence>
<keyword evidence="12" id="KW-0511">Multifunctional enzyme</keyword>
<dbReference type="SUPFAM" id="SSF82114">
    <property type="entry name" value="Riboflavin kinase-like"/>
    <property type="match status" value="1"/>
</dbReference>
<protein>
    <recommendedName>
        <fullName evidence="15">Riboflavin biosynthesis protein</fullName>
    </recommendedName>
    <domain>
        <recommendedName>
            <fullName evidence="15">Riboflavin kinase</fullName>
            <ecNumber evidence="15">2.7.1.26</ecNumber>
        </recommendedName>
        <alternativeName>
            <fullName evidence="15">Flavokinase</fullName>
        </alternativeName>
    </domain>
    <domain>
        <recommendedName>
            <fullName evidence="15">FMN adenylyltransferase</fullName>
            <ecNumber evidence="15">2.7.7.2</ecNumber>
        </recommendedName>
        <alternativeName>
            <fullName evidence="15">FAD pyrophosphorylase</fullName>
        </alternativeName>
        <alternativeName>
            <fullName evidence="15">FAD synthase</fullName>
        </alternativeName>
    </domain>
</protein>
<dbReference type="Gene3D" id="3.40.50.620">
    <property type="entry name" value="HUPs"/>
    <property type="match status" value="1"/>
</dbReference>
<dbReference type="EC" id="2.7.1.26" evidence="15"/>
<dbReference type="SMART" id="SM00904">
    <property type="entry name" value="Flavokinase"/>
    <property type="match status" value="1"/>
</dbReference>
<keyword evidence="11 15" id="KW-0067">ATP-binding</keyword>
<dbReference type="eggNOG" id="COG0196">
    <property type="taxonomic scope" value="Bacteria"/>
</dbReference>
<gene>
    <name evidence="17" type="ordered locus">Desti_4013</name>
</gene>
<evidence type="ECO:0000256" key="14">
    <source>
        <dbReference type="ARBA" id="ARBA00049494"/>
    </source>
</evidence>
<dbReference type="FunFam" id="3.40.50.620:FF:000021">
    <property type="entry name" value="Riboflavin biosynthesis protein"/>
    <property type="match status" value="1"/>
</dbReference>
<dbReference type="PATRIC" id="fig|706587.4.peg.4547"/>
<dbReference type="GO" id="GO:0009231">
    <property type="term" value="P:riboflavin biosynthetic process"/>
    <property type="evidence" value="ECO:0007669"/>
    <property type="project" value="InterPro"/>
</dbReference>
<dbReference type="Pfam" id="PF01687">
    <property type="entry name" value="Flavokinase"/>
    <property type="match status" value="1"/>
</dbReference>
<evidence type="ECO:0000256" key="4">
    <source>
        <dbReference type="ARBA" id="ARBA00022630"/>
    </source>
</evidence>
<dbReference type="UniPathway" id="UPA00277">
    <property type="reaction ID" value="UER00407"/>
</dbReference>
<evidence type="ECO:0000256" key="2">
    <source>
        <dbReference type="ARBA" id="ARBA00004726"/>
    </source>
</evidence>